<reference evidence="2" key="1">
    <citation type="journal article" date="2017" name="Nat. Ecol. Evol.">
        <title>Genome expansion and lineage-specific genetic innovations in the forest pathogenic fungi Armillaria.</title>
        <authorList>
            <person name="Sipos G."/>
            <person name="Prasanna A.N."/>
            <person name="Walter M.C."/>
            <person name="O'Connor E."/>
            <person name="Balint B."/>
            <person name="Krizsan K."/>
            <person name="Kiss B."/>
            <person name="Hess J."/>
            <person name="Varga T."/>
            <person name="Slot J."/>
            <person name="Riley R."/>
            <person name="Boka B."/>
            <person name="Rigling D."/>
            <person name="Barry K."/>
            <person name="Lee J."/>
            <person name="Mihaltcheva S."/>
            <person name="LaButti K."/>
            <person name="Lipzen A."/>
            <person name="Waldron R."/>
            <person name="Moloney N.M."/>
            <person name="Sperisen C."/>
            <person name="Kredics L."/>
            <person name="Vagvoelgyi C."/>
            <person name="Patrignani A."/>
            <person name="Fitzpatrick D."/>
            <person name="Nagy I."/>
            <person name="Doyle S."/>
            <person name="Anderson J.B."/>
            <person name="Grigoriev I.V."/>
            <person name="Gueldener U."/>
            <person name="Muensterkoetter M."/>
            <person name="Nagy L.G."/>
        </authorList>
    </citation>
    <scope>NUCLEOTIDE SEQUENCE [LARGE SCALE GENOMIC DNA]</scope>
    <source>
        <strain evidence="2">C18/9</strain>
    </source>
</reference>
<dbReference type="Proteomes" id="UP000219338">
    <property type="component" value="Unassembled WGS sequence"/>
</dbReference>
<dbReference type="EMBL" id="FUEG01000010">
    <property type="protein sequence ID" value="SJL09131.1"/>
    <property type="molecule type" value="Genomic_DNA"/>
</dbReference>
<sequence length="90" mass="9701">MSHTALELPFLPCSLQRQEKLISPSSNLEPKLVLYLNGLIYDLSPSISKKHPACKECPPVAGTSVVPCTLCFLLLNSLSCGAFPGKDIDT</sequence>
<accession>A0A284RK46</accession>
<evidence type="ECO:0000313" key="2">
    <source>
        <dbReference type="Proteomes" id="UP000219338"/>
    </source>
</evidence>
<keyword evidence="2" id="KW-1185">Reference proteome</keyword>
<proteinExistence type="predicted"/>
<gene>
    <name evidence="1" type="ORF">ARMOST_12507</name>
</gene>
<evidence type="ECO:0000313" key="1">
    <source>
        <dbReference type="EMBL" id="SJL09131.1"/>
    </source>
</evidence>
<organism evidence="1 2">
    <name type="scientific">Armillaria ostoyae</name>
    <name type="common">Armillaria root rot fungus</name>
    <dbReference type="NCBI Taxonomy" id="47428"/>
    <lineage>
        <taxon>Eukaryota</taxon>
        <taxon>Fungi</taxon>
        <taxon>Dikarya</taxon>
        <taxon>Basidiomycota</taxon>
        <taxon>Agaricomycotina</taxon>
        <taxon>Agaricomycetes</taxon>
        <taxon>Agaricomycetidae</taxon>
        <taxon>Agaricales</taxon>
        <taxon>Marasmiineae</taxon>
        <taxon>Physalacriaceae</taxon>
        <taxon>Armillaria</taxon>
    </lineage>
</organism>
<dbReference type="AlphaFoldDB" id="A0A284RK46"/>
<protein>
    <submittedName>
        <fullName evidence="1">Uncharacterized protein</fullName>
    </submittedName>
</protein>
<name>A0A284RK46_ARMOS</name>